<organism evidence="1 2">
    <name type="scientific">Galendromus occidentalis</name>
    <name type="common">western predatory mite</name>
    <dbReference type="NCBI Taxonomy" id="34638"/>
    <lineage>
        <taxon>Eukaryota</taxon>
        <taxon>Metazoa</taxon>
        <taxon>Ecdysozoa</taxon>
        <taxon>Arthropoda</taxon>
        <taxon>Chelicerata</taxon>
        <taxon>Arachnida</taxon>
        <taxon>Acari</taxon>
        <taxon>Parasitiformes</taxon>
        <taxon>Mesostigmata</taxon>
        <taxon>Gamasina</taxon>
        <taxon>Phytoseioidea</taxon>
        <taxon>Phytoseiidae</taxon>
        <taxon>Typhlodrominae</taxon>
        <taxon>Galendromus</taxon>
    </lineage>
</organism>
<sequence>MSETRWPKAILTMLKITNMQTKLQDRRSELRDEFNCQEPWQLSTRNKRISRAAYKKYVEESVRAKLDSDWQDGMSGKTTLDRYKSFKTAKGTIEHLCDNTQGSRFLANARAGCLQTRRYRSRFENIDPTCQRCGKAEETLEHVILECDSPPEAE</sequence>
<dbReference type="Proteomes" id="UP000694867">
    <property type="component" value="Unplaced"/>
</dbReference>
<protein>
    <submittedName>
        <fullName evidence="2">Uncharacterized protein LOC108864035</fullName>
    </submittedName>
</protein>
<keyword evidence="1" id="KW-1185">Reference proteome</keyword>
<proteinExistence type="predicted"/>
<gene>
    <name evidence="2" type="primary">LOC108864035</name>
</gene>
<accession>A0AAJ7L5G9</accession>
<reference evidence="2" key="1">
    <citation type="submission" date="2025-08" db="UniProtKB">
        <authorList>
            <consortium name="RefSeq"/>
        </authorList>
    </citation>
    <scope>IDENTIFICATION</scope>
</reference>
<name>A0AAJ7L5G9_9ACAR</name>
<evidence type="ECO:0000313" key="2">
    <source>
        <dbReference type="RefSeq" id="XP_018494417.1"/>
    </source>
</evidence>
<dbReference type="GeneID" id="108864035"/>
<dbReference type="KEGG" id="goe:108864035"/>
<dbReference type="AlphaFoldDB" id="A0AAJ7L5G9"/>
<evidence type="ECO:0000313" key="1">
    <source>
        <dbReference type="Proteomes" id="UP000694867"/>
    </source>
</evidence>
<dbReference type="RefSeq" id="XP_018494417.1">
    <property type="nucleotide sequence ID" value="XM_018638901.1"/>
</dbReference>